<dbReference type="OrthoDB" id="613763at2759"/>
<feature type="compositionally biased region" description="Polar residues" evidence="1">
    <location>
        <begin position="307"/>
        <end position="316"/>
    </location>
</feature>
<evidence type="ECO:0000313" key="4">
    <source>
        <dbReference type="Proteomes" id="UP000007148"/>
    </source>
</evidence>
<dbReference type="HOGENOM" id="CLU_027222_0_0_1"/>
<feature type="region of interest" description="Disordered" evidence="1">
    <location>
        <begin position="307"/>
        <end position="329"/>
    </location>
</feature>
<dbReference type="PROSITE" id="PS50181">
    <property type="entry name" value="FBOX"/>
    <property type="match status" value="1"/>
</dbReference>
<dbReference type="AlphaFoldDB" id="G4TXR9"/>
<dbReference type="CDD" id="cd09917">
    <property type="entry name" value="F-box_SF"/>
    <property type="match status" value="1"/>
</dbReference>
<comment type="caution">
    <text evidence="3">The sequence shown here is derived from an EMBL/GenBank/DDBJ whole genome shotgun (WGS) entry which is preliminary data.</text>
</comment>
<dbReference type="InParanoid" id="G4TXR9"/>
<dbReference type="Proteomes" id="UP000007148">
    <property type="component" value="Unassembled WGS sequence"/>
</dbReference>
<reference evidence="3 4" key="1">
    <citation type="journal article" date="2011" name="PLoS Pathog.">
        <title>Endophytic Life Strategies Decoded by Genome and Transcriptome Analyses of the Mutualistic Root Symbiont Piriformospora indica.</title>
        <authorList>
            <person name="Zuccaro A."/>
            <person name="Lahrmann U."/>
            <person name="Guldener U."/>
            <person name="Langen G."/>
            <person name="Pfiffi S."/>
            <person name="Biedenkopf D."/>
            <person name="Wong P."/>
            <person name="Samans B."/>
            <person name="Grimm C."/>
            <person name="Basiewicz M."/>
            <person name="Murat C."/>
            <person name="Martin F."/>
            <person name="Kogel K.H."/>
        </authorList>
    </citation>
    <scope>NUCLEOTIDE SEQUENCE [LARGE SCALE GENOMIC DNA]</scope>
    <source>
        <strain evidence="3 4">DSM 11827</strain>
    </source>
</reference>
<proteinExistence type="predicted"/>
<evidence type="ECO:0000313" key="3">
    <source>
        <dbReference type="EMBL" id="CCA76112.1"/>
    </source>
</evidence>
<evidence type="ECO:0000259" key="2">
    <source>
        <dbReference type="PROSITE" id="PS50181"/>
    </source>
</evidence>
<feature type="domain" description="F-box" evidence="2">
    <location>
        <begin position="202"/>
        <end position="247"/>
    </location>
</feature>
<dbReference type="InterPro" id="IPR036047">
    <property type="entry name" value="F-box-like_dom_sf"/>
</dbReference>
<gene>
    <name evidence="3" type="ORF">PIIN_10112</name>
</gene>
<protein>
    <recommendedName>
        <fullName evidence="2">F-box domain-containing protein</fullName>
    </recommendedName>
</protein>
<sequence>MVSAYVETCKLQIIGPINLDLSRHCANPMADSKRYHAAGVGIAASPKIEYIIMHGTESECGDTRTVRLPKKCSAIAVSTCITRNAEQSCGACRFDWDESQCAPDPRRLEDSEQFLQNTALSIEPILTRIWKRGRCMSGVDQTLLRVSQPKFSMKLNSRLSVKGAKCVGSEWSIGLTPTPSECFRRRLPEASYSQLLYTGMNKNSPSNLPYDILRQIFEYLGRADLYALSLVCTTFLHPASAVLYQIILPPSSTTQFIRLFWTLSKAPLVTRSVHTLHLAARGLRVVQLASTNNLDTLLKAQPSSTFSSTDVVTPNGASDRHQGVRNPQEEDGFGSLERVFDEAQFSNMLPLVVVERAFYNLSSLQELVIHPHIPFLFWSFTRQMPNLRHVRILGRADSTLLLFWLAKQTNLVSLHYEPSEHYVTQWFPSGGPESEGHFLSNLKTLRTNVRGAILLAPQRPIVNLRLEFGDVVEVKLDGKVYRRGQYSPTTAASNSWSLHELGESLRKTRVPINSFTLGDCCTTHYAPLLTMVSRYLSQITHLSLAVEYEYPLDHLVHSTLPLLPHLLILEVPTTDLFHLMEAVRGKSNESNSEVSEQWREVQSDKVLKWSKASRSLRLVIFHPSSPLIESKLRSLVKYRNSPHTNWITERSFIHKWPVSRP</sequence>
<dbReference type="InterPro" id="IPR001810">
    <property type="entry name" value="F-box_dom"/>
</dbReference>
<keyword evidence="4" id="KW-1185">Reference proteome</keyword>
<accession>G4TXR9</accession>
<organism evidence="3 4">
    <name type="scientific">Serendipita indica (strain DSM 11827)</name>
    <name type="common">Root endophyte fungus</name>
    <name type="synonym">Piriformospora indica</name>
    <dbReference type="NCBI Taxonomy" id="1109443"/>
    <lineage>
        <taxon>Eukaryota</taxon>
        <taxon>Fungi</taxon>
        <taxon>Dikarya</taxon>
        <taxon>Basidiomycota</taxon>
        <taxon>Agaricomycotina</taxon>
        <taxon>Agaricomycetes</taxon>
        <taxon>Sebacinales</taxon>
        <taxon>Serendipitaceae</taxon>
        <taxon>Serendipita</taxon>
    </lineage>
</organism>
<dbReference type="EMBL" id="CAFZ01000612">
    <property type="protein sequence ID" value="CCA76112.1"/>
    <property type="molecule type" value="Genomic_DNA"/>
</dbReference>
<dbReference type="Gene3D" id="1.20.1280.50">
    <property type="match status" value="1"/>
</dbReference>
<name>G4TXR9_SERID</name>
<dbReference type="Pfam" id="PF12937">
    <property type="entry name" value="F-box-like"/>
    <property type="match status" value="1"/>
</dbReference>
<dbReference type="SUPFAM" id="SSF81383">
    <property type="entry name" value="F-box domain"/>
    <property type="match status" value="1"/>
</dbReference>
<evidence type="ECO:0000256" key="1">
    <source>
        <dbReference type="SAM" id="MobiDB-lite"/>
    </source>
</evidence>